<dbReference type="Gene3D" id="3.90.550.50">
    <property type="match status" value="1"/>
</dbReference>
<evidence type="ECO:0000256" key="12">
    <source>
        <dbReference type="ARBA" id="ARBA00022968"/>
    </source>
</evidence>
<dbReference type="GO" id="GO:0016263">
    <property type="term" value="F:glycoprotein-N-acetylgalactosamine 3-beta-galactosyltransferase activity"/>
    <property type="evidence" value="ECO:0007669"/>
    <property type="project" value="UniProtKB-EC"/>
</dbReference>
<evidence type="ECO:0000256" key="7">
    <source>
        <dbReference type="ARBA" id="ARBA00022676"/>
    </source>
</evidence>
<dbReference type="GO" id="GO:0000166">
    <property type="term" value="F:nucleotide binding"/>
    <property type="evidence" value="ECO:0007669"/>
    <property type="project" value="UniProtKB-KW"/>
</dbReference>
<keyword evidence="17" id="KW-0464">Manganese</keyword>
<keyword evidence="8" id="KW-0808">Transferase</keyword>
<evidence type="ECO:0000256" key="5">
    <source>
        <dbReference type="ARBA" id="ARBA00011748"/>
    </source>
</evidence>
<keyword evidence="7" id="KW-0328">Glycosyltransferase</keyword>
<evidence type="ECO:0000256" key="3">
    <source>
        <dbReference type="ARBA" id="ARBA00004922"/>
    </source>
</evidence>
<keyword evidence="16" id="KW-0325">Glycoprotein</keyword>
<evidence type="ECO:0000256" key="19">
    <source>
        <dbReference type="ARBA" id="ARBA00059245"/>
    </source>
</evidence>
<evidence type="ECO:0000256" key="11">
    <source>
        <dbReference type="ARBA" id="ARBA00022741"/>
    </source>
</evidence>
<keyword evidence="14 20" id="KW-0472">Membrane</keyword>
<evidence type="ECO:0000256" key="13">
    <source>
        <dbReference type="ARBA" id="ARBA00022989"/>
    </source>
</evidence>
<dbReference type="AlphaFoldDB" id="A0AAN8K6G8"/>
<comment type="subcellular location">
    <subcellularLocation>
        <location evidence="2">Membrane</location>
        <topology evidence="2">Single-pass type II membrane protein</topology>
    </subcellularLocation>
</comment>
<dbReference type="PANTHER" id="PTHR23033:SF14">
    <property type="entry name" value="GLYCOPROTEIN-N-ACETYLGALACTOSAMINE 3-BETA-GALACTOSYLTRANSFERASE 1-RELATED"/>
    <property type="match status" value="1"/>
</dbReference>
<keyword evidence="10" id="KW-0479">Metal-binding</keyword>
<keyword evidence="13 20" id="KW-1133">Transmembrane helix</keyword>
<dbReference type="InterPro" id="IPR003378">
    <property type="entry name" value="Fringe-like_glycosylTrfase"/>
</dbReference>
<comment type="function">
    <text evidence="19">Glycosyltransferase that generates the core 1 O-glycan Gal-beta1-3GalNAc-alpha1-Ser/Thr (T antigen), which is a precursor for many extended O-glycans in glycoproteins.</text>
</comment>
<keyword evidence="23" id="KW-1185">Reference proteome</keyword>
<keyword evidence="15" id="KW-1015">Disulfide bond</keyword>
<evidence type="ECO:0000256" key="14">
    <source>
        <dbReference type="ARBA" id="ARBA00023136"/>
    </source>
</evidence>
<evidence type="ECO:0000256" key="10">
    <source>
        <dbReference type="ARBA" id="ARBA00022723"/>
    </source>
</evidence>
<dbReference type="Proteomes" id="UP001347796">
    <property type="component" value="Unassembled WGS sequence"/>
</dbReference>
<dbReference type="Pfam" id="PF02434">
    <property type="entry name" value="Fringe"/>
    <property type="match status" value="1"/>
</dbReference>
<evidence type="ECO:0000256" key="18">
    <source>
        <dbReference type="ARBA" id="ARBA00040898"/>
    </source>
</evidence>
<dbReference type="EC" id="2.4.1.122" evidence="6"/>
<evidence type="ECO:0000256" key="15">
    <source>
        <dbReference type="ARBA" id="ARBA00023157"/>
    </source>
</evidence>
<accession>A0AAN8K6G8</accession>
<evidence type="ECO:0000313" key="22">
    <source>
        <dbReference type="EMBL" id="KAK6189791.1"/>
    </source>
</evidence>
<comment type="cofactor">
    <cofactor evidence="1">
        <name>Mn(2+)</name>
        <dbReference type="ChEBI" id="CHEBI:29035"/>
    </cofactor>
</comment>
<evidence type="ECO:0000256" key="16">
    <source>
        <dbReference type="ARBA" id="ARBA00023180"/>
    </source>
</evidence>
<feature type="transmembrane region" description="Helical" evidence="20">
    <location>
        <begin position="7"/>
        <end position="25"/>
    </location>
</feature>
<evidence type="ECO:0000256" key="8">
    <source>
        <dbReference type="ARBA" id="ARBA00022679"/>
    </source>
</evidence>
<evidence type="ECO:0000256" key="9">
    <source>
        <dbReference type="ARBA" id="ARBA00022692"/>
    </source>
</evidence>
<feature type="domain" description="Fringe-like glycosyltransferase" evidence="21">
    <location>
        <begin position="84"/>
        <end position="243"/>
    </location>
</feature>
<comment type="caution">
    <text evidence="22">The sequence shown here is derived from an EMBL/GenBank/DDBJ whole genome shotgun (WGS) entry which is preliminary data.</text>
</comment>
<sequence length="328" mass="38129">MLLPLKNFKIILGLCVGICILFMYISQSMQEGKILTIKTPRWLSAYRDPEFNNSMEGKNKTFTSIVEVNDALRLETKVRVLCWIMTSPKTLYKKCKAVKETWGKRCNKVLFFSSQTDANFPAIGLNVSEGRQHLTEKTMMAFTYIYHNHLNDADWFMKADDDTYVIVENLRYFLSSKNSSLPVYYGHWFKPFLKQGYYSGGAGYVLSKEALRRFGKFSNKSCVKAGHYEDVDLGRCMDKLGVLTGSSHDDQGRSRFHCFDPKTMLFRGFPSWYLEYDKYGAKKNNMSDYAISFHYIAPANMYLLDYYVYHLRPYGLYKRIHEAAHGKL</sequence>
<keyword evidence="9 20" id="KW-0812">Transmembrane</keyword>
<reference evidence="22 23" key="1">
    <citation type="submission" date="2024-01" db="EMBL/GenBank/DDBJ databases">
        <title>The genome of the rayed Mediterranean limpet Patella caerulea (Linnaeus, 1758).</title>
        <authorList>
            <person name="Anh-Thu Weber A."/>
            <person name="Halstead-Nussloch G."/>
        </authorList>
    </citation>
    <scope>NUCLEOTIDE SEQUENCE [LARGE SCALE GENOMIC DNA]</scope>
    <source>
        <strain evidence="22">AATW-2023a</strain>
        <tissue evidence="22">Whole specimen</tissue>
    </source>
</reference>
<dbReference type="EMBL" id="JAZGQO010000002">
    <property type="protein sequence ID" value="KAK6189791.1"/>
    <property type="molecule type" value="Genomic_DNA"/>
</dbReference>
<evidence type="ECO:0000313" key="23">
    <source>
        <dbReference type="Proteomes" id="UP001347796"/>
    </source>
</evidence>
<evidence type="ECO:0000256" key="1">
    <source>
        <dbReference type="ARBA" id="ARBA00001936"/>
    </source>
</evidence>
<gene>
    <name evidence="22" type="ORF">SNE40_001783</name>
</gene>
<dbReference type="GO" id="GO:0016020">
    <property type="term" value="C:membrane"/>
    <property type="evidence" value="ECO:0007669"/>
    <property type="project" value="UniProtKB-SubCell"/>
</dbReference>
<protein>
    <recommendedName>
        <fullName evidence="18">Glycoprotein-N-acetylgalactosamine 3-beta-galactosyltransferase 1</fullName>
        <ecNumber evidence="6">2.4.1.122</ecNumber>
    </recommendedName>
</protein>
<keyword evidence="11" id="KW-0547">Nucleotide-binding</keyword>
<proteinExistence type="inferred from homology"/>
<evidence type="ECO:0000256" key="4">
    <source>
        <dbReference type="ARBA" id="ARBA00006462"/>
    </source>
</evidence>
<evidence type="ECO:0000259" key="21">
    <source>
        <dbReference type="Pfam" id="PF02434"/>
    </source>
</evidence>
<dbReference type="PANTHER" id="PTHR23033">
    <property type="entry name" value="BETA1,3-GALACTOSYLTRANSFERASE"/>
    <property type="match status" value="1"/>
</dbReference>
<dbReference type="InterPro" id="IPR026050">
    <property type="entry name" value="C1GALT1/C1GALT1_chp1"/>
</dbReference>
<dbReference type="FunFam" id="3.90.550.50:FF:000017">
    <property type="entry name" value="Glycoprotein-N-acetylgalactosamine 3-beta-galactosyltransferase 1"/>
    <property type="match status" value="1"/>
</dbReference>
<organism evidence="22 23">
    <name type="scientific">Patella caerulea</name>
    <name type="common">Rayed Mediterranean limpet</name>
    <dbReference type="NCBI Taxonomy" id="87958"/>
    <lineage>
        <taxon>Eukaryota</taxon>
        <taxon>Metazoa</taxon>
        <taxon>Spiralia</taxon>
        <taxon>Lophotrochozoa</taxon>
        <taxon>Mollusca</taxon>
        <taxon>Gastropoda</taxon>
        <taxon>Patellogastropoda</taxon>
        <taxon>Patelloidea</taxon>
        <taxon>Patellidae</taxon>
        <taxon>Patella</taxon>
    </lineage>
</organism>
<comment type="pathway">
    <text evidence="3">Protein modification; protein glycosylation.</text>
</comment>
<comment type="similarity">
    <text evidence="4">Belongs to the glycosyltransferase 31 family. Beta3-Gal-T subfamily.</text>
</comment>
<evidence type="ECO:0000256" key="17">
    <source>
        <dbReference type="ARBA" id="ARBA00023211"/>
    </source>
</evidence>
<evidence type="ECO:0000256" key="6">
    <source>
        <dbReference type="ARBA" id="ARBA00012557"/>
    </source>
</evidence>
<comment type="subunit">
    <text evidence="5">Homodimer; disulfide-linked.</text>
</comment>
<name>A0AAN8K6G8_PATCE</name>
<evidence type="ECO:0000256" key="20">
    <source>
        <dbReference type="SAM" id="Phobius"/>
    </source>
</evidence>
<evidence type="ECO:0000256" key="2">
    <source>
        <dbReference type="ARBA" id="ARBA00004606"/>
    </source>
</evidence>
<dbReference type="GO" id="GO:0030145">
    <property type="term" value="F:manganese ion binding"/>
    <property type="evidence" value="ECO:0007669"/>
    <property type="project" value="UniProtKB-ARBA"/>
</dbReference>
<keyword evidence="12" id="KW-0735">Signal-anchor</keyword>